<dbReference type="CDD" id="cd00303">
    <property type="entry name" value="retropepsin_like"/>
    <property type="match status" value="1"/>
</dbReference>
<name>A0A438FE01_VITVI</name>
<dbReference type="PANTHER" id="PTHR33067:SF32">
    <property type="entry name" value="ASPARTIC PEPTIDASE DDI1-TYPE DOMAIN-CONTAINING PROTEIN"/>
    <property type="match status" value="1"/>
</dbReference>
<dbReference type="Gene3D" id="2.40.70.10">
    <property type="entry name" value="Acid Proteases"/>
    <property type="match status" value="1"/>
</dbReference>
<dbReference type="Pfam" id="PF13650">
    <property type="entry name" value="Asp_protease_2"/>
    <property type="match status" value="1"/>
</dbReference>
<evidence type="ECO:0008006" key="3">
    <source>
        <dbReference type="Google" id="ProtNLM"/>
    </source>
</evidence>
<evidence type="ECO:0000313" key="1">
    <source>
        <dbReference type="EMBL" id="RVW58205.1"/>
    </source>
</evidence>
<sequence length="390" mass="44070">MLHAKAGMYTLNEDVDMKAKFAAMTRRLEELELKKMHEVQAVAETPVQECLEIKQMSLDNSSPINASYGNTYNSSWRNHPNFSWKPRAPQYQQLAQPSQQASSLEQAIVNLSKIDNLQYSISRLTNLNTVQEKGRFPSQPHQNPKVSMKWKLMRRIFTGLCTIKRGLNVNKKAFLTEQVSAIIQCKSPLKYKDPGCPTISVMIGGKVVEKALLDLGASVNLLPYSVYKQLGLGELKPTSITLSLADRSVKIPRGIIEDVLVQVDNFYYPVDFVVLDTTHCKEANLFLSSLEGHSLLPQMQSSTQITPEEEEGPEEVCIIDTLVEEHCWRRREEILPLFNKEEAQKADKEETPKLNLKPLPMELKYTYLEKNQQCPVVISSSLTSPGEVST</sequence>
<reference evidence="1 2" key="1">
    <citation type="journal article" date="2018" name="PLoS Genet.">
        <title>Population sequencing reveals clonal diversity and ancestral inbreeding in the grapevine cultivar Chardonnay.</title>
        <authorList>
            <person name="Roach M.J."/>
            <person name="Johnson D.L."/>
            <person name="Bohlmann J."/>
            <person name="van Vuuren H.J."/>
            <person name="Jones S.J."/>
            <person name="Pretorius I.S."/>
            <person name="Schmidt S.A."/>
            <person name="Borneman A.R."/>
        </authorList>
    </citation>
    <scope>NUCLEOTIDE SEQUENCE [LARGE SCALE GENOMIC DNA]</scope>
    <source>
        <strain evidence="2">cv. Chardonnay</strain>
        <tissue evidence="1">Leaf</tissue>
    </source>
</reference>
<dbReference type="EMBL" id="QGNW01000970">
    <property type="protein sequence ID" value="RVW58205.1"/>
    <property type="molecule type" value="Genomic_DNA"/>
</dbReference>
<dbReference type="Proteomes" id="UP000288805">
    <property type="component" value="Unassembled WGS sequence"/>
</dbReference>
<gene>
    <name evidence="1" type="ORF">CK203_113156</name>
</gene>
<dbReference type="InterPro" id="IPR021109">
    <property type="entry name" value="Peptidase_aspartic_dom_sf"/>
</dbReference>
<dbReference type="PANTHER" id="PTHR33067">
    <property type="entry name" value="RNA-DIRECTED DNA POLYMERASE-RELATED"/>
    <property type="match status" value="1"/>
</dbReference>
<accession>A0A438FE01</accession>
<protein>
    <recommendedName>
        <fullName evidence="3">Aspartic peptidase DDI1-type domain-containing protein</fullName>
    </recommendedName>
</protein>
<comment type="caution">
    <text evidence="1">The sequence shown here is derived from an EMBL/GenBank/DDBJ whole genome shotgun (WGS) entry which is preliminary data.</text>
</comment>
<dbReference type="AlphaFoldDB" id="A0A438FE01"/>
<evidence type="ECO:0000313" key="2">
    <source>
        <dbReference type="Proteomes" id="UP000288805"/>
    </source>
</evidence>
<dbReference type="SUPFAM" id="SSF50630">
    <property type="entry name" value="Acid proteases"/>
    <property type="match status" value="1"/>
</dbReference>
<proteinExistence type="predicted"/>
<organism evidence="1 2">
    <name type="scientific">Vitis vinifera</name>
    <name type="common">Grape</name>
    <dbReference type="NCBI Taxonomy" id="29760"/>
    <lineage>
        <taxon>Eukaryota</taxon>
        <taxon>Viridiplantae</taxon>
        <taxon>Streptophyta</taxon>
        <taxon>Embryophyta</taxon>
        <taxon>Tracheophyta</taxon>
        <taxon>Spermatophyta</taxon>
        <taxon>Magnoliopsida</taxon>
        <taxon>eudicotyledons</taxon>
        <taxon>Gunneridae</taxon>
        <taxon>Pentapetalae</taxon>
        <taxon>rosids</taxon>
        <taxon>Vitales</taxon>
        <taxon>Vitaceae</taxon>
        <taxon>Viteae</taxon>
        <taxon>Vitis</taxon>
    </lineage>
</organism>